<dbReference type="Proteomes" id="UP000199005">
    <property type="component" value="Unassembled WGS sequence"/>
</dbReference>
<evidence type="ECO:0000259" key="2">
    <source>
        <dbReference type="Pfam" id="PF19263"/>
    </source>
</evidence>
<keyword evidence="3" id="KW-0378">Hydrolase</keyword>
<evidence type="ECO:0000256" key="1">
    <source>
        <dbReference type="SAM" id="MobiDB-lite"/>
    </source>
</evidence>
<dbReference type="STRING" id="170623.SAMN04244579_00324"/>
<dbReference type="Pfam" id="PF19263">
    <property type="entry name" value="DUF5906"/>
    <property type="match status" value="1"/>
</dbReference>
<dbReference type="EMBL" id="FNYO01000003">
    <property type="protein sequence ID" value="SEI41796.1"/>
    <property type="molecule type" value="Genomic_DNA"/>
</dbReference>
<dbReference type="AlphaFoldDB" id="A0A1H6QIS3"/>
<feature type="domain" description="NrS-1 polymerase-like helicase" evidence="2">
    <location>
        <begin position="273"/>
        <end position="382"/>
    </location>
</feature>
<feature type="region of interest" description="Disordered" evidence="1">
    <location>
        <begin position="33"/>
        <end position="60"/>
    </location>
</feature>
<organism evidence="3 4">
    <name type="scientific">Azotobacter beijerinckii</name>
    <dbReference type="NCBI Taxonomy" id="170623"/>
    <lineage>
        <taxon>Bacteria</taxon>
        <taxon>Pseudomonadati</taxon>
        <taxon>Pseudomonadota</taxon>
        <taxon>Gammaproteobacteria</taxon>
        <taxon>Pseudomonadales</taxon>
        <taxon>Pseudomonadaceae</taxon>
        <taxon>Azotobacter</taxon>
    </lineage>
</organism>
<keyword evidence="3" id="KW-0547">Nucleotide-binding</keyword>
<evidence type="ECO:0000313" key="4">
    <source>
        <dbReference type="Proteomes" id="UP000199005"/>
    </source>
</evidence>
<sequence length="577" mass="64651">MNEARKLDWNDLHVAHGLDAVRAQLAQALTLPRAPSEVQPADSPEQAAATEGAGEGAEAKERRDAAIAAKVFQRFALVEGKTTVFDMHKQTVLKKAAFEALVTKPVATAWFGRMDKKLIAEDQAQRLVDQAKLAGKATRDGGSELSPVERYVYIDGTKDAWDVAKRRRVPEGAVKMALGDAYGLWLNSPQRRTVDMDHIVFDPTMTKDPEVYINTFEGLPLTPEDAPDKCRTLRWMIGFLCNGDPQATHWLTCWLAYPLQHLGAKMDTAVLMHSTMEGSGKSLLSADIMGAIYGAYAATVGQAQLESSWTVWQSNKLYAVFEEVVSRDQRYNQVGKIKHMVTGKTVRMESKFVNGWEEANHMNAVFLSNEIMPWPISENDRRMLVIWPEETLPEERQKAVEYELANGGLEALYGYLLSYDLGDFNRRTRPPQTEARQRLVALSRASWENFFVAWKFGTLGVPFGLARTEDIHDLFLTWCSRNRENTLSATKLSLFLSTQVPKTAGQVGWKGDDGVRRRAILFVPEDETVDIGNSEAVGAKIRAFRRAAYWAGWGPEKWEKCQGFTVPMDAEKPTEVA</sequence>
<reference evidence="3 4" key="1">
    <citation type="submission" date="2016-10" db="EMBL/GenBank/DDBJ databases">
        <authorList>
            <person name="de Groot N.N."/>
        </authorList>
    </citation>
    <scope>NUCLEOTIDE SEQUENCE [LARGE SCALE GENOMIC DNA]</scope>
    <source>
        <strain evidence="3 4">DSM 1041</strain>
    </source>
</reference>
<proteinExistence type="predicted"/>
<gene>
    <name evidence="3" type="ORF">SAMN04244579_00324</name>
</gene>
<keyword evidence="3" id="KW-0347">Helicase</keyword>
<protein>
    <submittedName>
        <fullName evidence="3">Putative DNA primase/helicase</fullName>
    </submittedName>
</protein>
<name>A0A1H6QIS3_9GAMM</name>
<accession>A0A1H6QIS3</accession>
<dbReference type="InterPro" id="IPR045455">
    <property type="entry name" value="NrS-1_pol-like_helicase"/>
</dbReference>
<keyword evidence="3" id="KW-0067">ATP-binding</keyword>
<dbReference type="GO" id="GO:0004386">
    <property type="term" value="F:helicase activity"/>
    <property type="evidence" value="ECO:0007669"/>
    <property type="project" value="UniProtKB-KW"/>
</dbReference>
<evidence type="ECO:0000313" key="3">
    <source>
        <dbReference type="EMBL" id="SEI41796.1"/>
    </source>
</evidence>